<organism evidence="2 3">
    <name type="scientific">Myodes glareolus</name>
    <name type="common">Bank vole</name>
    <name type="synonym">Clethrionomys glareolus</name>
    <dbReference type="NCBI Taxonomy" id="447135"/>
    <lineage>
        <taxon>Eukaryota</taxon>
        <taxon>Metazoa</taxon>
        <taxon>Chordata</taxon>
        <taxon>Craniata</taxon>
        <taxon>Vertebrata</taxon>
        <taxon>Euteleostomi</taxon>
        <taxon>Mammalia</taxon>
        <taxon>Eutheria</taxon>
        <taxon>Euarchontoglires</taxon>
        <taxon>Glires</taxon>
        <taxon>Rodentia</taxon>
        <taxon>Myomorpha</taxon>
        <taxon>Muroidea</taxon>
        <taxon>Cricetidae</taxon>
        <taxon>Arvicolinae</taxon>
        <taxon>Myodes</taxon>
    </lineage>
</organism>
<evidence type="ECO:0000313" key="2">
    <source>
        <dbReference type="EMBL" id="KAK7826320.1"/>
    </source>
</evidence>
<dbReference type="EMBL" id="JBBHLL010000035">
    <property type="protein sequence ID" value="KAK7826320.1"/>
    <property type="molecule type" value="Genomic_DNA"/>
</dbReference>
<keyword evidence="3" id="KW-1185">Reference proteome</keyword>
<protein>
    <submittedName>
        <fullName evidence="2">Uncharacterized protein</fullName>
    </submittedName>
</protein>
<dbReference type="AlphaFoldDB" id="A0AAW0JI17"/>
<proteinExistence type="predicted"/>
<gene>
    <name evidence="2" type="ORF">U0070_021334</name>
</gene>
<name>A0AAW0JI17_MYOGA</name>
<evidence type="ECO:0000256" key="1">
    <source>
        <dbReference type="SAM" id="MobiDB-lite"/>
    </source>
</evidence>
<evidence type="ECO:0000313" key="3">
    <source>
        <dbReference type="Proteomes" id="UP001488838"/>
    </source>
</evidence>
<dbReference type="Proteomes" id="UP001488838">
    <property type="component" value="Unassembled WGS sequence"/>
</dbReference>
<feature type="compositionally biased region" description="Polar residues" evidence="1">
    <location>
        <begin position="93"/>
        <end position="103"/>
    </location>
</feature>
<comment type="caution">
    <text evidence="2">The sequence shown here is derived from an EMBL/GenBank/DDBJ whole genome shotgun (WGS) entry which is preliminary data.</text>
</comment>
<reference evidence="2 3" key="1">
    <citation type="journal article" date="2023" name="bioRxiv">
        <title>Conserved and derived expression patterns and positive selection on dental genes reveal complex evolutionary context of ever-growing rodent molars.</title>
        <authorList>
            <person name="Calamari Z.T."/>
            <person name="Song A."/>
            <person name="Cohen E."/>
            <person name="Akter M."/>
            <person name="Roy R.D."/>
            <person name="Hallikas O."/>
            <person name="Christensen M.M."/>
            <person name="Li P."/>
            <person name="Marangoni P."/>
            <person name="Jernvall J."/>
            <person name="Klein O.D."/>
        </authorList>
    </citation>
    <scope>NUCLEOTIDE SEQUENCE [LARGE SCALE GENOMIC DNA]</scope>
    <source>
        <strain evidence="2">V071</strain>
    </source>
</reference>
<accession>A0AAW0JI17</accession>
<feature type="region of interest" description="Disordered" evidence="1">
    <location>
        <begin position="63"/>
        <end position="112"/>
    </location>
</feature>
<sequence length="142" mass="15332">MFIHASLPGQERLRRAAAAPRGSSVEEGYPAICLVTFTVFKSHPFGHTSSVKKKMLTPPQEILSPRFPSAPKVSRAPCRCPGPPTGQIPALGHTTSPSGTQVPKPSGGEKSYKRTSRCSRFFVRNTCFLLLTPTEIPESGVI</sequence>